<reference evidence="1 2" key="1">
    <citation type="journal article" date="2019" name="Genome Biol. Evol.">
        <title>Insights into the evolution of the New World diploid cottons (Gossypium, subgenus Houzingenia) based on genome sequencing.</title>
        <authorList>
            <person name="Grover C.E."/>
            <person name="Arick M.A. 2nd"/>
            <person name="Thrash A."/>
            <person name="Conover J.L."/>
            <person name="Sanders W.S."/>
            <person name="Peterson D.G."/>
            <person name="Frelichowski J.E."/>
            <person name="Scheffler J.A."/>
            <person name="Scheffler B.E."/>
            <person name="Wendel J.F."/>
        </authorList>
    </citation>
    <scope>NUCLEOTIDE SEQUENCE [LARGE SCALE GENOMIC DNA]</scope>
    <source>
        <strain evidence="1">27</strain>
        <tissue evidence="1">Leaf</tissue>
    </source>
</reference>
<keyword evidence="2" id="KW-1185">Reference proteome</keyword>
<name>A0A7J8S4R5_GOSDV</name>
<evidence type="ECO:0000313" key="2">
    <source>
        <dbReference type="Proteomes" id="UP000593561"/>
    </source>
</evidence>
<evidence type="ECO:0000313" key="1">
    <source>
        <dbReference type="EMBL" id="MBA0620572.1"/>
    </source>
</evidence>
<sequence>MFFISLSLWLSLSPLFLSLF</sequence>
<dbReference type="AlphaFoldDB" id="A0A7J8S4R5"/>
<gene>
    <name evidence="1" type="ORF">Godav_006275</name>
</gene>
<comment type="caution">
    <text evidence="1">The sequence shown here is derived from an EMBL/GenBank/DDBJ whole genome shotgun (WGS) entry which is preliminary data.</text>
</comment>
<accession>A0A7J8S4R5</accession>
<protein>
    <submittedName>
        <fullName evidence="1">Uncharacterized protein</fullName>
    </submittedName>
</protein>
<dbReference type="EMBL" id="JABFAC010000008">
    <property type="protein sequence ID" value="MBA0620572.1"/>
    <property type="molecule type" value="Genomic_DNA"/>
</dbReference>
<dbReference type="Proteomes" id="UP000593561">
    <property type="component" value="Unassembled WGS sequence"/>
</dbReference>
<organism evidence="1 2">
    <name type="scientific">Gossypium davidsonii</name>
    <name type="common">Davidson's cotton</name>
    <name type="synonym">Gossypium klotzschianum subsp. davidsonii</name>
    <dbReference type="NCBI Taxonomy" id="34287"/>
    <lineage>
        <taxon>Eukaryota</taxon>
        <taxon>Viridiplantae</taxon>
        <taxon>Streptophyta</taxon>
        <taxon>Embryophyta</taxon>
        <taxon>Tracheophyta</taxon>
        <taxon>Spermatophyta</taxon>
        <taxon>Magnoliopsida</taxon>
        <taxon>eudicotyledons</taxon>
        <taxon>Gunneridae</taxon>
        <taxon>Pentapetalae</taxon>
        <taxon>rosids</taxon>
        <taxon>malvids</taxon>
        <taxon>Malvales</taxon>
        <taxon>Malvaceae</taxon>
        <taxon>Malvoideae</taxon>
        <taxon>Gossypium</taxon>
    </lineage>
</organism>
<proteinExistence type="predicted"/>